<feature type="compositionally biased region" description="Acidic residues" evidence="1">
    <location>
        <begin position="116"/>
        <end position="129"/>
    </location>
</feature>
<dbReference type="EMBL" id="KQ414648">
    <property type="protein sequence ID" value="KOC66189.1"/>
    <property type="molecule type" value="Genomic_DNA"/>
</dbReference>
<accession>A0A0L7R5U7</accession>
<organism evidence="2 3">
    <name type="scientific">Habropoda laboriosa</name>
    <dbReference type="NCBI Taxonomy" id="597456"/>
    <lineage>
        <taxon>Eukaryota</taxon>
        <taxon>Metazoa</taxon>
        <taxon>Ecdysozoa</taxon>
        <taxon>Arthropoda</taxon>
        <taxon>Hexapoda</taxon>
        <taxon>Insecta</taxon>
        <taxon>Pterygota</taxon>
        <taxon>Neoptera</taxon>
        <taxon>Endopterygota</taxon>
        <taxon>Hymenoptera</taxon>
        <taxon>Apocrita</taxon>
        <taxon>Aculeata</taxon>
        <taxon>Apoidea</taxon>
        <taxon>Anthophila</taxon>
        <taxon>Apidae</taxon>
        <taxon>Habropoda</taxon>
    </lineage>
</organism>
<feature type="region of interest" description="Disordered" evidence="1">
    <location>
        <begin position="84"/>
        <end position="129"/>
    </location>
</feature>
<protein>
    <submittedName>
        <fullName evidence="2">Uncharacterized protein</fullName>
    </submittedName>
</protein>
<dbReference type="Proteomes" id="UP000053825">
    <property type="component" value="Unassembled WGS sequence"/>
</dbReference>
<keyword evidence="3" id="KW-1185">Reference proteome</keyword>
<feature type="compositionally biased region" description="Basic and acidic residues" evidence="1">
    <location>
        <begin position="98"/>
        <end position="115"/>
    </location>
</feature>
<sequence>MELFRPRGYGCLTSNGKFETRMILQGPVPAWRMPDEMPYADVCASTCIENVKDVENNNCEEFERDKMEILENVKDVENNNCEEFERDKMEILGPQESATDKEEQPKRGRVPHDHDDVDDDDEEEEQRGK</sequence>
<proteinExistence type="predicted"/>
<evidence type="ECO:0000313" key="2">
    <source>
        <dbReference type="EMBL" id="KOC66189.1"/>
    </source>
</evidence>
<evidence type="ECO:0000256" key="1">
    <source>
        <dbReference type="SAM" id="MobiDB-lite"/>
    </source>
</evidence>
<dbReference type="AlphaFoldDB" id="A0A0L7R5U7"/>
<reference evidence="2 3" key="1">
    <citation type="submission" date="2015-07" db="EMBL/GenBank/DDBJ databases">
        <title>The genome of Habropoda laboriosa.</title>
        <authorList>
            <person name="Pan H."/>
            <person name="Kapheim K."/>
        </authorList>
    </citation>
    <scope>NUCLEOTIDE SEQUENCE [LARGE SCALE GENOMIC DNA]</scope>
    <source>
        <strain evidence="2">0110345459</strain>
    </source>
</reference>
<name>A0A0L7R5U7_9HYME</name>
<evidence type="ECO:0000313" key="3">
    <source>
        <dbReference type="Proteomes" id="UP000053825"/>
    </source>
</evidence>
<gene>
    <name evidence="2" type="ORF">WH47_07258</name>
</gene>